<organism evidence="1 2">
    <name type="scientific">Capnocytophaga genosp. AHN8471</name>
    <dbReference type="NCBI Taxonomy" id="327574"/>
    <lineage>
        <taxon>Bacteria</taxon>
        <taxon>Pseudomonadati</taxon>
        <taxon>Bacteroidota</taxon>
        <taxon>Flavobacteriia</taxon>
        <taxon>Flavobacteriales</taxon>
        <taxon>Flavobacteriaceae</taxon>
        <taxon>Capnocytophaga</taxon>
    </lineage>
</organism>
<accession>A0ABS1YVP1</accession>
<evidence type="ECO:0000313" key="2">
    <source>
        <dbReference type="Proteomes" id="UP000603506"/>
    </source>
</evidence>
<protein>
    <recommendedName>
        <fullName evidence="3">Amidophosphoribosyltransferase</fullName>
    </recommendedName>
</protein>
<evidence type="ECO:0000313" key="1">
    <source>
        <dbReference type="EMBL" id="MBM0650485.1"/>
    </source>
</evidence>
<evidence type="ECO:0008006" key="3">
    <source>
        <dbReference type="Google" id="ProtNLM"/>
    </source>
</evidence>
<dbReference type="EMBL" id="JAEUAH010000008">
    <property type="protein sequence ID" value="MBM0650485.1"/>
    <property type="molecule type" value="Genomic_DNA"/>
</dbReference>
<gene>
    <name evidence="1" type="ORF">JNB19_06920</name>
</gene>
<dbReference type="RefSeq" id="WP_203094268.1">
    <property type="nucleotide sequence ID" value="NZ_JAESPH010000021.1"/>
</dbReference>
<keyword evidence="2" id="KW-1185">Reference proteome</keyword>
<reference evidence="1 2" key="1">
    <citation type="submission" date="2021-01" db="EMBL/GenBank/DDBJ databases">
        <title>Evidence that Capnocytophaga endodontalis is a later homotypic synonym for Capnocytophaga genospecies AHN8471, and request for opinion on proposed recognition of strain AHN8471 as type strain of the species.</title>
        <authorList>
            <person name="Nicholson A.C."/>
            <person name="Hopper C.L."/>
            <person name="Gulvik C.A."/>
            <person name="Mcquiston J.R."/>
            <person name="Lau E.F."/>
        </authorList>
    </citation>
    <scope>NUCLEOTIDE SEQUENCE [LARGE SCALE GENOMIC DNA]</scope>
    <source>
        <strain evidence="1 2">AHN9576</strain>
    </source>
</reference>
<sequence length="207" mass="24293">MEKFVIKANSFLKQDVEGYYHTLYKSMSNPESQTLHINYLKNDNNQFTLESERLKQATEKLYQNLKGDLAQILREQSLPLYVCVVPRAKPENDYKPSQLLFKETIRTFVKESEYRLNNGVDYIKRTVRTMTTHQNHFPFSGYSELPSPYIGISKDTCSFSPEIREKNILLIDDLYTYSINIDEDMIQALYDNGANKVIFYSIGYLKY</sequence>
<proteinExistence type="predicted"/>
<comment type="caution">
    <text evidence="1">The sequence shown here is derived from an EMBL/GenBank/DDBJ whole genome shotgun (WGS) entry which is preliminary data.</text>
</comment>
<name>A0ABS1YVP1_9FLAO</name>
<dbReference type="Proteomes" id="UP000603506">
    <property type="component" value="Unassembled WGS sequence"/>
</dbReference>